<keyword evidence="4 10" id="KW-0479">Metal-binding</keyword>
<dbReference type="GO" id="GO:0009229">
    <property type="term" value="P:thiamine diphosphate biosynthetic process"/>
    <property type="evidence" value="ECO:0007669"/>
    <property type="project" value="UniProtKB-UniRule"/>
</dbReference>
<dbReference type="GO" id="GO:0000287">
    <property type="term" value="F:magnesium ion binding"/>
    <property type="evidence" value="ECO:0007669"/>
    <property type="project" value="UniProtKB-UniRule"/>
</dbReference>
<evidence type="ECO:0000256" key="8">
    <source>
        <dbReference type="ARBA" id="ARBA00047851"/>
    </source>
</evidence>
<dbReference type="EC" id="2.5.1.3" evidence="10"/>
<dbReference type="PANTHER" id="PTHR20857">
    <property type="entry name" value="THIAMINE-PHOSPHATE PYROPHOSPHORYLASE"/>
    <property type="match status" value="1"/>
</dbReference>
<comment type="catalytic activity">
    <reaction evidence="7 10 11">
        <text>4-methyl-5-(2-phosphooxyethyl)-thiazole + 4-amino-2-methyl-5-(diphosphooxymethyl)pyrimidine + H(+) = thiamine phosphate + diphosphate</text>
        <dbReference type="Rhea" id="RHEA:22328"/>
        <dbReference type="ChEBI" id="CHEBI:15378"/>
        <dbReference type="ChEBI" id="CHEBI:33019"/>
        <dbReference type="ChEBI" id="CHEBI:37575"/>
        <dbReference type="ChEBI" id="CHEBI:57841"/>
        <dbReference type="ChEBI" id="CHEBI:58296"/>
        <dbReference type="EC" id="2.5.1.3"/>
    </reaction>
</comment>
<dbReference type="InterPro" id="IPR034291">
    <property type="entry name" value="TMP_synthase"/>
</dbReference>
<dbReference type="NCBIfam" id="TIGR00693">
    <property type="entry name" value="thiE"/>
    <property type="match status" value="1"/>
</dbReference>
<dbReference type="GO" id="GO:0005737">
    <property type="term" value="C:cytoplasm"/>
    <property type="evidence" value="ECO:0007669"/>
    <property type="project" value="TreeGrafter"/>
</dbReference>
<evidence type="ECO:0000313" key="15">
    <source>
        <dbReference type="Proteomes" id="UP000602745"/>
    </source>
</evidence>
<dbReference type="Pfam" id="PF02581">
    <property type="entry name" value="TMP-TENI"/>
    <property type="match status" value="1"/>
</dbReference>
<dbReference type="EMBL" id="BMCP01000001">
    <property type="protein sequence ID" value="GGE34074.1"/>
    <property type="molecule type" value="Genomic_DNA"/>
</dbReference>
<name>A0A8J2YGC1_9RHOB</name>
<comment type="caution">
    <text evidence="10">Lacks conserved residue(s) required for the propagation of feature annotation.</text>
</comment>
<comment type="catalytic activity">
    <reaction evidence="8 10 11">
        <text>2-(2-carboxy-4-methylthiazol-5-yl)ethyl phosphate + 4-amino-2-methyl-5-(diphosphooxymethyl)pyrimidine + 2 H(+) = thiamine phosphate + CO2 + diphosphate</text>
        <dbReference type="Rhea" id="RHEA:47848"/>
        <dbReference type="ChEBI" id="CHEBI:15378"/>
        <dbReference type="ChEBI" id="CHEBI:16526"/>
        <dbReference type="ChEBI" id="CHEBI:33019"/>
        <dbReference type="ChEBI" id="CHEBI:37575"/>
        <dbReference type="ChEBI" id="CHEBI:57841"/>
        <dbReference type="ChEBI" id="CHEBI:62890"/>
        <dbReference type="EC" id="2.5.1.3"/>
    </reaction>
</comment>
<keyword evidence="3 10" id="KW-0808">Transferase</keyword>
<evidence type="ECO:0000256" key="12">
    <source>
        <dbReference type="RuleBase" id="RU004253"/>
    </source>
</evidence>
<dbReference type="UniPathway" id="UPA00060">
    <property type="reaction ID" value="UER00141"/>
</dbReference>
<dbReference type="AlphaFoldDB" id="A0A8J2YGC1"/>
<feature type="binding site" evidence="10">
    <location>
        <position position="141"/>
    </location>
    <ligand>
        <name>4-amino-2-methyl-5-(diphosphooxymethyl)pyrimidine</name>
        <dbReference type="ChEBI" id="CHEBI:57841"/>
    </ligand>
</feature>
<evidence type="ECO:0000313" key="14">
    <source>
        <dbReference type="EMBL" id="GGE34074.1"/>
    </source>
</evidence>
<feature type="binding site" evidence="10">
    <location>
        <position position="71"/>
    </location>
    <ligand>
        <name>4-amino-2-methyl-5-(diphosphooxymethyl)pyrimidine</name>
        <dbReference type="ChEBI" id="CHEBI:57841"/>
    </ligand>
</feature>
<evidence type="ECO:0000256" key="4">
    <source>
        <dbReference type="ARBA" id="ARBA00022723"/>
    </source>
</evidence>
<dbReference type="InterPro" id="IPR013785">
    <property type="entry name" value="Aldolase_TIM"/>
</dbReference>
<organism evidence="14 15">
    <name type="scientific">Agaricicola taiwanensis</name>
    <dbReference type="NCBI Taxonomy" id="591372"/>
    <lineage>
        <taxon>Bacteria</taxon>
        <taxon>Pseudomonadati</taxon>
        <taxon>Pseudomonadota</taxon>
        <taxon>Alphaproteobacteria</taxon>
        <taxon>Rhodobacterales</taxon>
        <taxon>Paracoccaceae</taxon>
        <taxon>Agaricicola</taxon>
    </lineage>
</organism>
<feature type="binding site" evidence="10">
    <location>
        <position position="91"/>
    </location>
    <ligand>
        <name>Mg(2+)</name>
        <dbReference type="ChEBI" id="CHEBI:18420"/>
    </ligand>
</feature>
<reference evidence="14" key="1">
    <citation type="journal article" date="2014" name="Int. J. Syst. Evol. Microbiol.">
        <title>Complete genome sequence of Corynebacterium casei LMG S-19264T (=DSM 44701T), isolated from a smear-ripened cheese.</title>
        <authorList>
            <consortium name="US DOE Joint Genome Institute (JGI-PGF)"/>
            <person name="Walter F."/>
            <person name="Albersmeier A."/>
            <person name="Kalinowski J."/>
            <person name="Ruckert C."/>
        </authorList>
    </citation>
    <scope>NUCLEOTIDE SEQUENCE</scope>
    <source>
        <strain evidence="14">CCM 7684</strain>
    </source>
</reference>
<feature type="binding site" evidence="10">
    <location>
        <begin position="138"/>
        <end position="140"/>
    </location>
    <ligand>
        <name>2-[(2R,5Z)-2-carboxy-4-methylthiazol-5(2H)-ylidene]ethyl phosphate</name>
        <dbReference type="ChEBI" id="CHEBI:62899"/>
    </ligand>
</feature>
<dbReference type="FunFam" id="3.20.20.70:FF:000096">
    <property type="entry name" value="Thiamine-phosphate synthase"/>
    <property type="match status" value="1"/>
</dbReference>
<dbReference type="GO" id="GO:0004789">
    <property type="term" value="F:thiamine-phosphate diphosphorylase activity"/>
    <property type="evidence" value="ECO:0007669"/>
    <property type="project" value="UniProtKB-UniRule"/>
</dbReference>
<dbReference type="GO" id="GO:0009228">
    <property type="term" value="P:thiamine biosynthetic process"/>
    <property type="evidence" value="ECO:0007669"/>
    <property type="project" value="UniProtKB-KW"/>
</dbReference>
<feature type="binding site" evidence="10">
    <location>
        <position position="72"/>
    </location>
    <ligand>
        <name>Mg(2+)</name>
        <dbReference type="ChEBI" id="CHEBI:18420"/>
    </ligand>
</feature>
<dbReference type="CDD" id="cd00564">
    <property type="entry name" value="TMP_TenI"/>
    <property type="match status" value="1"/>
</dbReference>
<keyword evidence="5 10" id="KW-0460">Magnesium</keyword>
<evidence type="ECO:0000259" key="13">
    <source>
        <dbReference type="Pfam" id="PF02581"/>
    </source>
</evidence>
<evidence type="ECO:0000256" key="5">
    <source>
        <dbReference type="ARBA" id="ARBA00022842"/>
    </source>
</evidence>
<dbReference type="RefSeq" id="WP_188408505.1">
    <property type="nucleotide sequence ID" value="NZ_BMCP01000001.1"/>
</dbReference>
<evidence type="ECO:0000256" key="6">
    <source>
        <dbReference type="ARBA" id="ARBA00022977"/>
    </source>
</evidence>
<dbReference type="SUPFAM" id="SSF51391">
    <property type="entry name" value="Thiamin phosphate synthase"/>
    <property type="match status" value="1"/>
</dbReference>
<feature type="domain" description="Thiamine phosphate synthase/TenI" evidence="13">
    <location>
        <begin position="9"/>
        <end position="192"/>
    </location>
</feature>
<proteinExistence type="inferred from homology"/>
<evidence type="ECO:0000256" key="11">
    <source>
        <dbReference type="RuleBase" id="RU003826"/>
    </source>
</evidence>
<evidence type="ECO:0000256" key="7">
    <source>
        <dbReference type="ARBA" id="ARBA00047334"/>
    </source>
</evidence>
<dbReference type="Gene3D" id="3.20.20.70">
    <property type="entry name" value="Aldolase class I"/>
    <property type="match status" value="1"/>
</dbReference>
<gene>
    <name evidence="10 14" type="primary">thiE</name>
    <name evidence="14" type="ORF">GCM10007276_09280</name>
</gene>
<comment type="caution">
    <text evidence="14">The sequence shown here is derived from an EMBL/GenBank/DDBJ whole genome shotgun (WGS) entry which is preliminary data.</text>
</comment>
<evidence type="ECO:0000256" key="2">
    <source>
        <dbReference type="ARBA" id="ARBA00005165"/>
    </source>
</evidence>
<feature type="binding site" evidence="10">
    <location>
        <position position="169"/>
    </location>
    <ligand>
        <name>2-[(2R,5Z)-2-carboxy-4-methylthiazol-5(2H)-ylidene]ethyl phosphate</name>
        <dbReference type="ChEBI" id="CHEBI:62899"/>
    </ligand>
</feature>
<evidence type="ECO:0000256" key="1">
    <source>
        <dbReference type="ARBA" id="ARBA00003814"/>
    </source>
</evidence>
<keyword evidence="15" id="KW-1185">Reference proteome</keyword>
<comment type="cofactor">
    <cofactor evidence="10">
        <name>Mg(2+)</name>
        <dbReference type="ChEBI" id="CHEBI:18420"/>
    </cofactor>
    <text evidence="10">Binds 1 Mg(2+) ion per subunit.</text>
</comment>
<dbReference type="InterPro" id="IPR036206">
    <property type="entry name" value="ThiamineP_synth_sf"/>
</dbReference>
<evidence type="ECO:0000256" key="9">
    <source>
        <dbReference type="ARBA" id="ARBA00047883"/>
    </source>
</evidence>
<comment type="pathway">
    <text evidence="2 10 12">Cofactor biosynthesis; thiamine diphosphate biosynthesis; thiamine phosphate from 4-amino-2-methyl-5-diphosphomethylpyrimidine and 4-methyl-5-(2-phosphoethyl)-thiazole: step 1/1.</text>
</comment>
<comment type="catalytic activity">
    <reaction evidence="9 10 11">
        <text>2-[(2R,5Z)-2-carboxy-4-methylthiazol-5(2H)-ylidene]ethyl phosphate + 4-amino-2-methyl-5-(diphosphooxymethyl)pyrimidine + 2 H(+) = thiamine phosphate + CO2 + diphosphate</text>
        <dbReference type="Rhea" id="RHEA:47844"/>
        <dbReference type="ChEBI" id="CHEBI:15378"/>
        <dbReference type="ChEBI" id="CHEBI:16526"/>
        <dbReference type="ChEBI" id="CHEBI:33019"/>
        <dbReference type="ChEBI" id="CHEBI:37575"/>
        <dbReference type="ChEBI" id="CHEBI:57841"/>
        <dbReference type="ChEBI" id="CHEBI:62899"/>
        <dbReference type="EC" id="2.5.1.3"/>
    </reaction>
</comment>
<evidence type="ECO:0000256" key="10">
    <source>
        <dbReference type="HAMAP-Rule" id="MF_00097"/>
    </source>
</evidence>
<feature type="binding site" evidence="10">
    <location>
        <position position="110"/>
    </location>
    <ligand>
        <name>4-amino-2-methyl-5-(diphosphooxymethyl)pyrimidine</name>
        <dbReference type="ChEBI" id="CHEBI:57841"/>
    </ligand>
</feature>
<reference evidence="14" key="2">
    <citation type="submission" date="2020-09" db="EMBL/GenBank/DDBJ databases">
        <authorList>
            <person name="Sun Q."/>
            <person name="Sedlacek I."/>
        </authorList>
    </citation>
    <scope>NUCLEOTIDE SEQUENCE</scope>
    <source>
        <strain evidence="14">CCM 7684</strain>
    </source>
</reference>
<dbReference type="HAMAP" id="MF_00097">
    <property type="entry name" value="TMP_synthase"/>
    <property type="match status" value="1"/>
</dbReference>
<comment type="function">
    <text evidence="1 10">Condenses 4-methyl-5-(beta-hydroxyethyl)thiazole monophosphate (THZ-P) and 2-methyl-4-amino-5-hydroxymethyl pyrimidine pyrophosphate (HMP-PP) to form thiamine monophosphate (TMP).</text>
</comment>
<comment type="similarity">
    <text evidence="10 11">Belongs to the thiamine-phosphate synthase family.</text>
</comment>
<dbReference type="Proteomes" id="UP000602745">
    <property type="component" value="Unassembled WGS sequence"/>
</dbReference>
<dbReference type="PANTHER" id="PTHR20857:SF15">
    <property type="entry name" value="THIAMINE-PHOSPHATE SYNTHASE"/>
    <property type="match status" value="1"/>
</dbReference>
<protein>
    <recommendedName>
        <fullName evidence="10">Thiamine-phosphate synthase</fullName>
        <shortName evidence="10">TP synthase</shortName>
        <shortName evidence="10">TPS</shortName>
        <ecNumber evidence="10">2.5.1.3</ecNumber>
    </recommendedName>
    <alternativeName>
        <fullName evidence="10">Thiamine-phosphate pyrophosphorylase</fullName>
        <shortName evidence="10">TMP pyrophosphorylase</shortName>
        <shortName evidence="10">TMP-PPase</shortName>
    </alternativeName>
</protein>
<sequence>MARSFDLSVYLVTDRRLCGDRGMIETVRQAVAGGVTLVQLRDPDASTRELMGDANALQDILRPKAIPLIINDRVDVALAVDADGVHLGQDDMPAKEARALLGRERIVGLSVGTMEELRASEDSLPYVDYVGIGPVRGTATKPGAGQAIGAEGFRAVRERIALPAVAIGGLRSSDAAELLAAGASGLAVVSAICAAPDAAAAARALAQALRG</sequence>
<evidence type="ECO:0000256" key="3">
    <source>
        <dbReference type="ARBA" id="ARBA00022679"/>
    </source>
</evidence>
<dbReference type="InterPro" id="IPR022998">
    <property type="entry name" value="ThiamineP_synth_TenI"/>
</dbReference>
<keyword evidence="6 10" id="KW-0784">Thiamine biosynthesis</keyword>
<feature type="binding site" evidence="10">
    <location>
        <begin position="189"/>
        <end position="190"/>
    </location>
    <ligand>
        <name>2-[(2R,5Z)-2-carboxy-4-methylthiazol-5(2H)-ylidene]ethyl phosphate</name>
        <dbReference type="ChEBI" id="CHEBI:62899"/>
    </ligand>
</feature>
<accession>A0A8J2YGC1</accession>